<organism evidence="9 10">
    <name type="scientific">Phialophora macrospora</name>
    <dbReference type="NCBI Taxonomy" id="1851006"/>
    <lineage>
        <taxon>Eukaryota</taxon>
        <taxon>Fungi</taxon>
        <taxon>Dikarya</taxon>
        <taxon>Ascomycota</taxon>
        <taxon>Pezizomycotina</taxon>
        <taxon>Eurotiomycetes</taxon>
        <taxon>Chaetothyriomycetidae</taxon>
        <taxon>Chaetothyriales</taxon>
        <taxon>Herpotrichiellaceae</taxon>
        <taxon>Phialophora</taxon>
    </lineage>
</organism>
<feature type="compositionally biased region" description="Basic and acidic residues" evidence="7">
    <location>
        <begin position="88"/>
        <end position="103"/>
    </location>
</feature>
<sequence length="481" mass="52099">MAMATMDAGSRPRDTLPSISHLDLESIRSEKNDLSRFSIGNGLSISTGSLTSPTASMYSCPPPPYSCAPSTAGSVSGPSGYISPPESTTRRSTRDEESPDFRKSLPSIHEALADKPMVFPSTLTGSSQHQSLTTPSTAMASSFSEGPKGPVNPFSQPAGVPVLRDVFSGPPKPVSNPTETQTSKPAFPPVSAPDPRQPVSQHFGYPGSPHNQQSSAFRSSSLNNTSFTNHNEIPHAKSPRTYEPPGQRMPFPAFNNPAPTTYPPMSEPFQFSAGAKPEEQRPFAKPGNEPLYSDTVKRHLDVFDAEIGLGEMHEASARVVDFSRIWNQRFAQGTRSGHGHESLPGLHEIDDIVRQTHRIFDNLGYLREVVIAQQNAASEQRARNARSNQVEDDYSDEYKAGGGYVGGDAKKRRGKAAPPGRCHSCNRAETPEWRRGPDGARTLCNACGLHYAKLTRKMGVNKAAALTGSNLRPKHLDSTRP</sequence>
<feature type="compositionally biased region" description="Polar residues" evidence="7">
    <location>
        <begin position="209"/>
        <end position="231"/>
    </location>
</feature>
<dbReference type="Pfam" id="PF00320">
    <property type="entry name" value="GATA"/>
    <property type="match status" value="1"/>
</dbReference>
<feature type="region of interest" description="Disordered" evidence="7">
    <location>
        <begin position="1"/>
        <end position="21"/>
    </location>
</feature>
<name>A0A0D2D4J3_9EURO</name>
<gene>
    <name evidence="9" type="ORF">PV04_00647</name>
</gene>
<dbReference type="PANTHER" id="PTHR47172">
    <property type="entry name" value="OS01G0976800 PROTEIN"/>
    <property type="match status" value="1"/>
</dbReference>
<feature type="region of interest" description="Disordered" evidence="7">
    <location>
        <begin position="63"/>
        <end position="246"/>
    </location>
</feature>
<feature type="compositionally biased region" description="Polar residues" evidence="7">
    <location>
        <begin position="121"/>
        <end position="144"/>
    </location>
</feature>
<keyword evidence="2 6" id="KW-0863">Zinc-finger</keyword>
<evidence type="ECO:0000256" key="7">
    <source>
        <dbReference type="SAM" id="MobiDB-lite"/>
    </source>
</evidence>
<keyword evidence="3" id="KW-0862">Zinc</keyword>
<dbReference type="Gene3D" id="3.30.50.10">
    <property type="entry name" value="Erythroid Transcription Factor GATA-1, subunit A"/>
    <property type="match status" value="1"/>
</dbReference>
<evidence type="ECO:0000313" key="10">
    <source>
        <dbReference type="Proteomes" id="UP000054266"/>
    </source>
</evidence>
<dbReference type="GO" id="GO:0008270">
    <property type="term" value="F:zinc ion binding"/>
    <property type="evidence" value="ECO:0007669"/>
    <property type="project" value="UniProtKB-KW"/>
</dbReference>
<accession>A0A0D2D4J3</accession>
<keyword evidence="5" id="KW-0804">Transcription</keyword>
<feature type="region of interest" description="Disordered" evidence="7">
    <location>
        <begin position="402"/>
        <end position="421"/>
    </location>
</feature>
<evidence type="ECO:0000313" key="9">
    <source>
        <dbReference type="EMBL" id="KIW72456.1"/>
    </source>
</evidence>
<dbReference type="PROSITE" id="PS50114">
    <property type="entry name" value="GATA_ZN_FINGER_2"/>
    <property type="match status" value="1"/>
</dbReference>
<proteinExistence type="predicted"/>
<feature type="compositionally biased region" description="Polar residues" evidence="7">
    <location>
        <begin position="175"/>
        <end position="184"/>
    </location>
</feature>
<evidence type="ECO:0000259" key="8">
    <source>
        <dbReference type="PROSITE" id="PS50114"/>
    </source>
</evidence>
<dbReference type="Proteomes" id="UP000054266">
    <property type="component" value="Unassembled WGS sequence"/>
</dbReference>
<evidence type="ECO:0000256" key="5">
    <source>
        <dbReference type="ARBA" id="ARBA00023163"/>
    </source>
</evidence>
<dbReference type="EMBL" id="KN846956">
    <property type="protein sequence ID" value="KIW72456.1"/>
    <property type="molecule type" value="Genomic_DNA"/>
</dbReference>
<evidence type="ECO:0000256" key="3">
    <source>
        <dbReference type="ARBA" id="ARBA00022833"/>
    </source>
</evidence>
<reference evidence="9 10" key="1">
    <citation type="submission" date="2015-01" db="EMBL/GenBank/DDBJ databases">
        <title>The Genome Sequence of Capronia semiimmersa CBS27337.</title>
        <authorList>
            <consortium name="The Broad Institute Genomics Platform"/>
            <person name="Cuomo C."/>
            <person name="de Hoog S."/>
            <person name="Gorbushina A."/>
            <person name="Stielow B."/>
            <person name="Teixiera M."/>
            <person name="Abouelleil A."/>
            <person name="Chapman S.B."/>
            <person name="Priest M."/>
            <person name="Young S.K."/>
            <person name="Wortman J."/>
            <person name="Nusbaum C."/>
            <person name="Birren B."/>
        </authorList>
    </citation>
    <scope>NUCLEOTIDE SEQUENCE [LARGE SCALE GENOMIC DNA]</scope>
    <source>
        <strain evidence="9 10">CBS 27337</strain>
    </source>
</reference>
<dbReference type="GO" id="GO:0043565">
    <property type="term" value="F:sequence-specific DNA binding"/>
    <property type="evidence" value="ECO:0007669"/>
    <property type="project" value="InterPro"/>
</dbReference>
<dbReference type="FunFam" id="3.30.50.10:FF:000043">
    <property type="entry name" value="Sexual development transcription factor NsdD"/>
    <property type="match status" value="1"/>
</dbReference>
<dbReference type="InterPro" id="IPR000679">
    <property type="entry name" value="Znf_GATA"/>
</dbReference>
<evidence type="ECO:0000256" key="4">
    <source>
        <dbReference type="ARBA" id="ARBA00023015"/>
    </source>
</evidence>
<feature type="domain" description="GATA-type" evidence="8">
    <location>
        <begin position="421"/>
        <end position="451"/>
    </location>
</feature>
<evidence type="ECO:0000256" key="2">
    <source>
        <dbReference type="ARBA" id="ARBA00022771"/>
    </source>
</evidence>
<evidence type="ECO:0000256" key="6">
    <source>
        <dbReference type="PROSITE-ProRule" id="PRU00094"/>
    </source>
</evidence>
<dbReference type="PANTHER" id="PTHR47172:SF24">
    <property type="entry name" value="GATA ZINC FINGER DOMAIN-CONTAINING PROTEIN 14-RELATED"/>
    <property type="match status" value="1"/>
</dbReference>
<keyword evidence="4" id="KW-0805">Transcription regulation</keyword>
<feature type="compositionally biased region" description="Pro residues" evidence="7">
    <location>
        <begin position="186"/>
        <end position="196"/>
    </location>
</feature>
<dbReference type="CDD" id="cd00202">
    <property type="entry name" value="ZnF_GATA"/>
    <property type="match status" value="1"/>
</dbReference>
<protein>
    <recommendedName>
        <fullName evidence="8">GATA-type domain-containing protein</fullName>
    </recommendedName>
</protein>
<dbReference type="SUPFAM" id="SSF57716">
    <property type="entry name" value="Glucocorticoid receptor-like (DNA-binding domain)"/>
    <property type="match status" value="1"/>
</dbReference>
<keyword evidence="10" id="KW-1185">Reference proteome</keyword>
<evidence type="ECO:0000256" key="1">
    <source>
        <dbReference type="ARBA" id="ARBA00022723"/>
    </source>
</evidence>
<dbReference type="AlphaFoldDB" id="A0A0D2D4J3"/>
<dbReference type="STRING" id="5601.A0A0D2D4J3"/>
<dbReference type="SMART" id="SM00401">
    <property type="entry name" value="ZnF_GATA"/>
    <property type="match status" value="1"/>
</dbReference>
<dbReference type="PROSITE" id="PS00344">
    <property type="entry name" value="GATA_ZN_FINGER_1"/>
    <property type="match status" value="1"/>
</dbReference>
<dbReference type="GO" id="GO:0006355">
    <property type="term" value="P:regulation of DNA-templated transcription"/>
    <property type="evidence" value="ECO:0007669"/>
    <property type="project" value="InterPro"/>
</dbReference>
<dbReference type="InterPro" id="IPR013088">
    <property type="entry name" value="Znf_NHR/GATA"/>
</dbReference>
<keyword evidence="1" id="KW-0479">Metal-binding</keyword>
<dbReference type="HOGENOM" id="CLU_029475_1_1_1"/>